<accession>A0A2I2L0I9</accession>
<feature type="region of interest" description="Disordered" evidence="3">
    <location>
        <begin position="1"/>
        <end position="35"/>
    </location>
</feature>
<evidence type="ECO:0000313" key="5">
    <source>
        <dbReference type="EMBL" id="SNQ51436.1"/>
    </source>
</evidence>
<dbReference type="AlphaFoldDB" id="A0A2I2L0I9"/>
<dbReference type="Gene3D" id="1.10.10.1320">
    <property type="entry name" value="Anti-sigma factor, zinc-finger domain"/>
    <property type="match status" value="1"/>
</dbReference>
<name>A0A2I2L0I9_9ACTN</name>
<reference evidence="5 6" key="1">
    <citation type="submission" date="2017-06" db="EMBL/GenBank/DDBJ databases">
        <authorList>
            <person name="Kim H.J."/>
            <person name="Triplett B.A."/>
        </authorList>
    </citation>
    <scope>NUCLEOTIDE SEQUENCE [LARGE SCALE GENOMIC DNA]</scope>
    <source>
        <strain evidence="5">FRACA_ARgP5</strain>
    </source>
</reference>
<evidence type="ECO:0008006" key="7">
    <source>
        <dbReference type="Google" id="ProtNLM"/>
    </source>
</evidence>
<feature type="compositionally biased region" description="Low complexity" evidence="3">
    <location>
        <begin position="147"/>
        <end position="158"/>
    </location>
</feature>
<dbReference type="RefSeq" id="WP_243408064.1">
    <property type="nucleotide sequence ID" value="NZ_FZMO01000536.1"/>
</dbReference>
<evidence type="ECO:0000256" key="3">
    <source>
        <dbReference type="SAM" id="MobiDB-lite"/>
    </source>
</evidence>
<dbReference type="Proteomes" id="UP000234331">
    <property type="component" value="Unassembled WGS sequence"/>
</dbReference>
<feature type="compositionally biased region" description="Gly residues" evidence="3">
    <location>
        <begin position="179"/>
        <end position="191"/>
    </location>
</feature>
<keyword evidence="2" id="KW-0804">Transcription</keyword>
<evidence type="ECO:0000256" key="1">
    <source>
        <dbReference type="ARBA" id="ARBA00023015"/>
    </source>
</evidence>
<sequence length="480" mass="48334">MVTEPKGRGEATGPTGPRSGPSLGRRGRGHDRHPTVELLDAVAGGEQVTRSTREHIEGCPACRDSVAALRRVRADLSRLAAMTMPGDVAERIQAALATRMPSHPAACKGGGASSPDGDAETQDGIAAQDGARRQASLSPDATSARLPAPTSRSASTSPWAGGHAAPAEEGDDDGTRCGIEGGPDGTPGAGNGPFPSEERPFRPGAGRRHAQCSSRPGSGRVPARPGGPRRTRRPGGPQQTASRADWVSIAAVCIAFVTFGAAVLTFYSMRGGGAATASNAVPGHVPVDAAVAAAAEPVSPEETTMLADSRDSIAAPDLIPHSRRLLTGGIAGSLALPLELSYASAVAATVPRSSADPAAPSAAAGQAGTGAAPGGSAQAPGAAVASAASLRSAALAAVAIRLRMLLDTPELRTCYQSLLAQTGGAILAIDRVRYDGRPALLIVLSIPMQPSTARLLVVDPQCGMTSAYAAPIYSVSALRG</sequence>
<gene>
    <name evidence="5" type="ORF">FRACA_70052</name>
</gene>
<feature type="region of interest" description="Disordered" evidence="3">
    <location>
        <begin position="357"/>
        <end position="376"/>
    </location>
</feature>
<dbReference type="EMBL" id="FZMO01000536">
    <property type="protein sequence ID" value="SNQ51436.1"/>
    <property type="molecule type" value="Genomic_DNA"/>
</dbReference>
<proteinExistence type="predicted"/>
<keyword evidence="4" id="KW-0812">Transmembrane</keyword>
<feature type="compositionally biased region" description="Low complexity" evidence="3">
    <location>
        <begin position="215"/>
        <end position="226"/>
    </location>
</feature>
<feature type="transmembrane region" description="Helical" evidence="4">
    <location>
        <begin position="246"/>
        <end position="267"/>
    </location>
</feature>
<dbReference type="InterPro" id="IPR041916">
    <property type="entry name" value="Anti_sigma_zinc_sf"/>
</dbReference>
<evidence type="ECO:0000313" key="6">
    <source>
        <dbReference type="Proteomes" id="UP000234331"/>
    </source>
</evidence>
<keyword evidence="1" id="KW-0805">Transcription regulation</keyword>
<feature type="region of interest" description="Disordered" evidence="3">
    <location>
        <begin position="100"/>
        <end position="242"/>
    </location>
</feature>
<protein>
    <recommendedName>
        <fullName evidence="7">Zinc-finger domain-containing protein</fullName>
    </recommendedName>
</protein>
<feature type="compositionally biased region" description="Low complexity" evidence="3">
    <location>
        <begin position="357"/>
        <end position="366"/>
    </location>
</feature>
<organism evidence="5 6">
    <name type="scientific">Frankia canadensis</name>
    <dbReference type="NCBI Taxonomy" id="1836972"/>
    <lineage>
        <taxon>Bacteria</taxon>
        <taxon>Bacillati</taxon>
        <taxon>Actinomycetota</taxon>
        <taxon>Actinomycetes</taxon>
        <taxon>Frankiales</taxon>
        <taxon>Frankiaceae</taxon>
        <taxon>Frankia</taxon>
    </lineage>
</organism>
<evidence type="ECO:0000256" key="4">
    <source>
        <dbReference type="SAM" id="Phobius"/>
    </source>
</evidence>
<keyword evidence="6" id="KW-1185">Reference proteome</keyword>
<feature type="compositionally biased region" description="Low complexity" evidence="3">
    <location>
        <begin position="12"/>
        <end position="24"/>
    </location>
</feature>
<evidence type="ECO:0000256" key="2">
    <source>
        <dbReference type="ARBA" id="ARBA00023163"/>
    </source>
</evidence>
<keyword evidence="4" id="KW-1133">Transmembrane helix</keyword>
<keyword evidence="4" id="KW-0472">Membrane</keyword>